<organism evidence="7 8">
    <name type="scientific">Ferrimonas aestuarii</name>
    <dbReference type="NCBI Taxonomy" id="2569539"/>
    <lineage>
        <taxon>Bacteria</taxon>
        <taxon>Pseudomonadati</taxon>
        <taxon>Pseudomonadota</taxon>
        <taxon>Gammaproteobacteria</taxon>
        <taxon>Alteromonadales</taxon>
        <taxon>Ferrimonadaceae</taxon>
        <taxon>Ferrimonas</taxon>
    </lineage>
</organism>
<feature type="domain" description="HTH merR-type" evidence="6">
    <location>
        <begin position="7"/>
        <end position="75"/>
    </location>
</feature>
<keyword evidence="3" id="KW-0408">Iron</keyword>
<keyword evidence="2" id="KW-0479">Metal-binding</keyword>
<dbReference type="Pfam" id="PF13411">
    <property type="entry name" value="MerR_1"/>
    <property type="match status" value="1"/>
</dbReference>
<dbReference type="GO" id="GO:0051537">
    <property type="term" value="F:2 iron, 2 sulfur cluster binding"/>
    <property type="evidence" value="ECO:0007669"/>
    <property type="project" value="UniProtKB-KW"/>
</dbReference>
<keyword evidence="5" id="KW-0238">DNA-binding</keyword>
<dbReference type="PROSITE" id="PS50937">
    <property type="entry name" value="HTH_MERR_2"/>
    <property type="match status" value="1"/>
</dbReference>
<dbReference type="GO" id="GO:0003677">
    <property type="term" value="F:DNA binding"/>
    <property type="evidence" value="ECO:0007669"/>
    <property type="project" value="UniProtKB-KW"/>
</dbReference>
<dbReference type="InterPro" id="IPR009061">
    <property type="entry name" value="DNA-bd_dom_put_sf"/>
</dbReference>
<dbReference type="GO" id="GO:0006979">
    <property type="term" value="P:response to oxidative stress"/>
    <property type="evidence" value="ECO:0007669"/>
    <property type="project" value="InterPro"/>
</dbReference>
<proteinExistence type="predicted"/>
<dbReference type="InterPro" id="IPR047057">
    <property type="entry name" value="MerR_fam"/>
</dbReference>
<keyword evidence="4" id="KW-0411">Iron-sulfur</keyword>
<dbReference type="NCBIfam" id="TIGR01950">
    <property type="entry name" value="SoxR"/>
    <property type="match status" value="1"/>
</dbReference>
<accession>A0A4U1BEV6</accession>
<evidence type="ECO:0000313" key="7">
    <source>
        <dbReference type="EMBL" id="TKB49611.1"/>
    </source>
</evidence>
<dbReference type="AlphaFoldDB" id="A0A4U1BEV6"/>
<dbReference type="InterPro" id="IPR010211">
    <property type="entry name" value="Redox-sen_tscrpt-act_SoxR"/>
</dbReference>
<evidence type="ECO:0000256" key="5">
    <source>
        <dbReference type="ARBA" id="ARBA00023125"/>
    </source>
</evidence>
<dbReference type="InterPro" id="IPR000551">
    <property type="entry name" value="MerR-type_HTH_dom"/>
</dbReference>
<comment type="caution">
    <text evidence="7">The sequence shown here is derived from an EMBL/GenBank/DDBJ whole genome shotgun (WGS) entry which is preliminary data.</text>
</comment>
<name>A0A4U1BEV6_9GAMM</name>
<dbReference type="CDD" id="cd01110">
    <property type="entry name" value="HTH_SoxR"/>
    <property type="match status" value="1"/>
</dbReference>
<reference evidence="7 8" key="1">
    <citation type="submission" date="2019-04" db="EMBL/GenBank/DDBJ databases">
        <authorList>
            <person name="Hwang J.C."/>
        </authorList>
    </citation>
    <scope>NUCLEOTIDE SEQUENCE [LARGE SCALE GENOMIC DNA]</scope>
    <source>
        <strain evidence="7 8">IMCC35002</strain>
    </source>
</reference>
<dbReference type="OrthoDB" id="9802944at2"/>
<sequence length="156" mass="17456">MKRQTQELTVSQVAKRTGVAASALRFYETKGLIRSLRTAGNQRRYHPAMLRTISVIQAAQKLGLTLDEIGEALSTLPGNRPPTVKDWERLSSQWRITLDQRIQDLTLLRDRLDGCIGCGCLSMQNCQLFNPDDELSQRGAGPRFLIDPEAESGTEQ</sequence>
<protein>
    <recommendedName>
        <fullName evidence="1">Redox-sensitive transcriptional activator SoxR</fullName>
    </recommendedName>
</protein>
<evidence type="ECO:0000256" key="1">
    <source>
        <dbReference type="ARBA" id="ARBA00014474"/>
    </source>
</evidence>
<dbReference type="GO" id="GO:0003700">
    <property type="term" value="F:DNA-binding transcription factor activity"/>
    <property type="evidence" value="ECO:0007669"/>
    <property type="project" value="InterPro"/>
</dbReference>
<evidence type="ECO:0000259" key="6">
    <source>
        <dbReference type="PROSITE" id="PS50937"/>
    </source>
</evidence>
<dbReference type="PROSITE" id="PS00552">
    <property type="entry name" value="HTH_MERR_1"/>
    <property type="match status" value="1"/>
</dbReference>
<evidence type="ECO:0000256" key="3">
    <source>
        <dbReference type="ARBA" id="ARBA00023004"/>
    </source>
</evidence>
<dbReference type="PANTHER" id="PTHR30204:SF0">
    <property type="entry name" value="REDOX-SENSITIVE TRANSCRIPTIONAL ACTIVATOR SOXR"/>
    <property type="match status" value="1"/>
</dbReference>
<evidence type="ECO:0000313" key="8">
    <source>
        <dbReference type="Proteomes" id="UP000305675"/>
    </source>
</evidence>
<keyword evidence="2" id="KW-0001">2Fe-2S</keyword>
<dbReference type="RefSeq" id="WP_136865283.1">
    <property type="nucleotide sequence ID" value="NZ_SWCJ01000026.1"/>
</dbReference>
<dbReference type="EMBL" id="SWCJ01000026">
    <property type="protein sequence ID" value="TKB49611.1"/>
    <property type="molecule type" value="Genomic_DNA"/>
</dbReference>
<evidence type="ECO:0000256" key="4">
    <source>
        <dbReference type="ARBA" id="ARBA00023014"/>
    </source>
</evidence>
<dbReference type="SUPFAM" id="SSF46955">
    <property type="entry name" value="Putative DNA-binding domain"/>
    <property type="match status" value="1"/>
</dbReference>
<dbReference type="PANTHER" id="PTHR30204">
    <property type="entry name" value="REDOX-CYCLING DRUG-SENSING TRANSCRIPTIONAL ACTIVATOR SOXR"/>
    <property type="match status" value="1"/>
</dbReference>
<evidence type="ECO:0000256" key="2">
    <source>
        <dbReference type="ARBA" id="ARBA00022714"/>
    </source>
</evidence>
<keyword evidence="8" id="KW-1185">Reference proteome</keyword>
<dbReference type="Proteomes" id="UP000305675">
    <property type="component" value="Unassembled WGS sequence"/>
</dbReference>
<dbReference type="SMART" id="SM00422">
    <property type="entry name" value="HTH_MERR"/>
    <property type="match status" value="1"/>
</dbReference>
<dbReference type="Gene3D" id="1.10.1660.10">
    <property type="match status" value="1"/>
</dbReference>
<dbReference type="PRINTS" id="PR00040">
    <property type="entry name" value="HTHMERR"/>
</dbReference>
<gene>
    <name evidence="7" type="primary">soxR</name>
    <name evidence="7" type="ORF">FCL42_20410</name>
</gene>